<evidence type="ECO:0000313" key="8">
    <source>
        <dbReference type="Proteomes" id="UP000242175"/>
    </source>
</evidence>
<protein>
    <recommendedName>
        <fullName evidence="9">Complement resistance protein TraT</fullName>
    </recommendedName>
</protein>
<dbReference type="Pfam" id="PF05818">
    <property type="entry name" value="TraT"/>
    <property type="match status" value="1"/>
</dbReference>
<evidence type="ECO:0000256" key="4">
    <source>
        <dbReference type="ARBA" id="ARBA00023139"/>
    </source>
</evidence>
<keyword evidence="8" id="KW-1185">Reference proteome</keyword>
<keyword evidence="2 6" id="KW-0732">Signal</keyword>
<dbReference type="GO" id="GO:0009279">
    <property type="term" value="C:cell outer membrane"/>
    <property type="evidence" value="ECO:0007669"/>
    <property type="project" value="UniProtKB-SubCell"/>
</dbReference>
<name>A0A220VHJ6_9GAMM</name>
<evidence type="ECO:0000256" key="5">
    <source>
        <dbReference type="ARBA" id="ARBA00023288"/>
    </source>
</evidence>
<proteinExistence type="predicted"/>
<feature type="signal peptide" evidence="6">
    <location>
        <begin position="1"/>
        <end position="36"/>
    </location>
</feature>
<accession>A0A220VHJ6</accession>
<evidence type="ECO:0000256" key="2">
    <source>
        <dbReference type="ARBA" id="ARBA00022729"/>
    </source>
</evidence>
<dbReference type="PROSITE" id="PS51257">
    <property type="entry name" value="PROKAR_LIPOPROTEIN"/>
    <property type="match status" value="1"/>
</dbReference>
<evidence type="ECO:0008006" key="9">
    <source>
        <dbReference type="Google" id="ProtNLM"/>
    </source>
</evidence>
<evidence type="ECO:0000256" key="3">
    <source>
        <dbReference type="ARBA" id="ARBA00023136"/>
    </source>
</evidence>
<evidence type="ECO:0000256" key="1">
    <source>
        <dbReference type="ARBA" id="ARBA00004459"/>
    </source>
</evidence>
<gene>
    <name evidence="7" type="ORF">CF386_10205</name>
</gene>
<keyword evidence="4" id="KW-0564">Palmitate</keyword>
<evidence type="ECO:0000256" key="6">
    <source>
        <dbReference type="SAM" id="SignalP"/>
    </source>
</evidence>
<sequence length="224" mass="24437">MNTVFYKYSGNQKMKKMDATKLLLVSYFLFSLCGCAAVGTAVSHMDKESNTQMSNSIILPPKKKSKIVYIHITNSTNHQDLNINKKLKESFKEKGWEVSDNLEYSNYVVEGNVIQVGKKSMTSAEEMLGSGYGGAFDGFASTAILASSASTGVYGAVGGEVVDNAVKDVNYTLILDLKINVNHNFKEDFKTRLLSTVDQVNLSYKSAKTPLVANTVKAVVGLMS</sequence>
<dbReference type="InterPro" id="IPR008874">
    <property type="entry name" value="TraT_complement-R"/>
</dbReference>
<dbReference type="EMBL" id="CP022356">
    <property type="protein sequence ID" value="ASK79423.1"/>
    <property type="molecule type" value="Genomic_DNA"/>
</dbReference>
<keyword evidence="5" id="KW-0449">Lipoprotein</keyword>
<dbReference type="Proteomes" id="UP000242175">
    <property type="component" value="Chromosome small"/>
</dbReference>
<dbReference type="AlphaFoldDB" id="A0A220VHJ6"/>
<keyword evidence="3" id="KW-0472">Membrane</keyword>
<dbReference type="KEGG" id="pmai:CF386_10205"/>
<feature type="chain" id="PRO_5012126352" description="Complement resistance protein TraT" evidence="6">
    <location>
        <begin position="37"/>
        <end position="224"/>
    </location>
</feature>
<comment type="subcellular location">
    <subcellularLocation>
        <location evidence="1">Cell outer membrane</location>
        <topology evidence="1">Lipid-anchor</topology>
    </subcellularLocation>
</comment>
<evidence type="ECO:0000313" key="7">
    <source>
        <dbReference type="EMBL" id="ASK79423.1"/>
    </source>
</evidence>
<organism evidence="7 8">
    <name type="scientific">Paraphotobacterium marinum</name>
    <dbReference type="NCBI Taxonomy" id="1755811"/>
    <lineage>
        <taxon>Bacteria</taxon>
        <taxon>Pseudomonadati</taxon>
        <taxon>Pseudomonadota</taxon>
        <taxon>Gammaproteobacteria</taxon>
        <taxon>Vibrionales</taxon>
        <taxon>Vibrionaceae</taxon>
        <taxon>Paraphotobacterium</taxon>
    </lineage>
</organism>
<reference evidence="7 8" key="1">
    <citation type="journal article" date="2016" name="Int. J. Syst. Evol. Microbiol.">
        <title>Paraphotobacterium marinum gen. nov., sp. nov., a member of the family Vibrionaceae, isolated from surface seawater.</title>
        <authorList>
            <person name="Huang Z."/>
            <person name="Dong C."/>
            <person name="Shao Z."/>
        </authorList>
    </citation>
    <scope>NUCLEOTIDE SEQUENCE [LARGE SCALE GENOMIC DNA]</scope>
    <source>
        <strain evidence="7 8">NSCS20N07D</strain>
    </source>
</reference>